<proteinExistence type="predicted"/>
<evidence type="ECO:0000313" key="2">
    <source>
        <dbReference type="EMBL" id="BAT12256.1"/>
    </source>
</evidence>
<feature type="compositionally biased region" description="Basic and acidic residues" evidence="1">
    <location>
        <begin position="135"/>
        <end position="149"/>
    </location>
</feature>
<organism evidence="2 3">
    <name type="scientific">Oryza sativa subsp. japonica</name>
    <name type="common">Rice</name>
    <dbReference type="NCBI Taxonomy" id="39947"/>
    <lineage>
        <taxon>Eukaryota</taxon>
        <taxon>Viridiplantae</taxon>
        <taxon>Streptophyta</taxon>
        <taxon>Embryophyta</taxon>
        <taxon>Tracheophyta</taxon>
        <taxon>Spermatophyta</taxon>
        <taxon>Magnoliopsida</taxon>
        <taxon>Liliopsida</taxon>
        <taxon>Poales</taxon>
        <taxon>Poaceae</taxon>
        <taxon>BOP clade</taxon>
        <taxon>Oryzoideae</taxon>
        <taxon>Oryzeae</taxon>
        <taxon>Oryzinae</taxon>
        <taxon>Oryza</taxon>
        <taxon>Oryza sativa</taxon>
    </lineage>
</organism>
<dbReference type="Proteomes" id="UP000059680">
    <property type="component" value="Chromosome 10"/>
</dbReference>
<dbReference type="EMBL" id="AP014966">
    <property type="protein sequence ID" value="BAT12256.1"/>
    <property type="molecule type" value="Genomic_DNA"/>
</dbReference>
<dbReference type="PaxDb" id="39947-A0A0P0XY06"/>
<gene>
    <name evidence="2" type="ordered locus">Os10g0580750</name>
    <name evidence="2" type="ORF">OSNPB_100580750</name>
</gene>
<accession>A0A0P0XY06</accession>
<feature type="region of interest" description="Disordered" evidence="1">
    <location>
        <begin position="92"/>
        <end position="184"/>
    </location>
</feature>
<feature type="non-terminal residue" evidence="2">
    <location>
        <position position="1"/>
    </location>
</feature>
<name>A0A0P0XY06_ORYSJ</name>
<reference evidence="2 3" key="2">
    <citation type="journal article" date="2013" name="Plant Cell Physiol.">
        <title>Rice Annotation Project Database (RAP-DB): an integrative and interactive database for rice genomics.</title>
        <authorList>
            <person name="Sakai H."/>
            <person name="Lee S.S."/>
            <person name="Tanaka T."/>
            <person name="Numa H."/>
            <person name="Kim J."/>
            <person name="Kawahara Y."/>
            <person name="Wakimoto H."/>
            <person name="Yang C.C."/>
            <person name="Iwamoto M."/>
            <person name="Abe T."/>
            <person name="Yamada Y."/>
            <person name="Muto A."/>
            <person name="Inokuchi H."/>
            <person name="Ikemura T."/>
            <person name="Matsumoto T."/>
            <person name="Sasaki T."/>
            <person name="Itoh T."/>
        </authorList>
    </citation>
    <scope>NUCLEOTIDE SEQUENCE [LARGE SCALE GENOMIC DNA]</scope>
    <source>
        <strain evidence="3">cv. Nipponbare</strain>
    </source>
</reference>
<dbReference type="AlphaFoldDB" id="A0A0P0XY06"/>
<evidence type="ECO:0000313" key="3">
    <source>
        <dbReference type="Proteomes" id="UP000059680"/>
    </source>
</evidence>
<protein>
    <submittedName>
        <fullName evidence="2">Os10g0580750 protein</fullName>
    </submittedName>
</protein>
<keyword evidence="3" id="KW-1185">Reference proteome</keyword>
<reference evidence="3" key="1">
    <citation type="journal article" date="2005" name="Nature">
        <title>The map-based sequence of the rice genome.</title>
        <authorList>
            <consortium name="International rice genome sequencing project (IRGSP)"/>
            <person name="Matsumoto T."/>
            <person name="Wu J."/>
            <person name="Kanamori H."/>
            <person name="Katayose Y."/>
            <person name="Fujisawa M."/>
            <person name="Namiki N."/>
            <person name="Mizuno H."/>
            <person name="Yamamoto K."/>
            <person name="Antonio B.A."/>
            <person name="Baba T."/>
            <person name="Sakata K."/>
            <person name="Nagamura Y."/>
            <person name="Aoki H."/>
            <person name="Arikawa K."/>
            <person name="Arita K."/>
            <person name="Bito T."/>
            <person name="Chiden Y."/>
            <person name="Fujitsuka N."/>
            <person name="Fukunaka R."/>
            <person name="Hamada M."/>
            <person name="Harada C."/>
            <person name="Hayashi A."/>
            <person name="Hijishita S."/>
            <person name="Honda M."/>
            <person name="Hosokawa S."/>
            <person name="Ichikawa Y."/>
            <person name="Idonuma A."/>
            <person name="Iijima M."/>
            <person name="Ikeda M."/>
            <person name="Ikeno M."/>
            <person name="Ito K."/>
            <person name="Ito S."/>
            <person name="Ito T."/>
            <person name="Ito Y."/>
            <person name="Ito Y."/>
            <person name="Iwabuchi A."/>
            <person name="Kamiya K."/>
            <person name="Karasawa W."/>
            <person name="Kurita K."/>
            <person name="Katagiri S."/>
            <person name="Kikuta A."/>
            <person name="Kobayashi H."/>
            <person name="Kobayashi N."/>
            <person name="Machita K."/>
            <person name="Maehara T."/>
            <person name="Masukawa M."/>
            <person name="Mizubayashi T."/>
            <person name="Mukai Y."/>
            <person name="Nagasaki H."/>
            <person name="Nagata Y."/>
            <person name="Naito S."/>
            <person name="Nakashima M."/>
            <person name="Nakama Y."/>
            <person name="Nakamichi Y."/>
            <person name="Nakamura M."/>
            <person name="Meguro A."/>
            <person name="Negishi M."/>
            <person name="Ohta I."/>
            <person name="Ohta T."/>
            <person name="Okamoto M."/>
            <person name="Ono N."/>
            <person name="Saji S."/>
            <person name="Sakaguchi M."/>
            <person name="Sakai K."/>
            <person name="Shibata M."/>
            <person name="Shimokawa T."/>
            <person name="Song J."/>
            <person name="Takazaki Y."/>
            <person name="Terasawa K."/>
            <person name="Tsugane M."/>
            <person name="Tsuji K."/>
            <person name="Ueda S."/>
            <person name="Waki K."/>
            <person name="Yamagata H."/>
            <person name="Yamamoto M."/>
            <person name="Yamamoto S."/>
            <person name="Yamane H."/>
            <person name="Yoshiki S."/>
            <person name="Yoshihara R."/>
            <person name="Yukawa K."/>
            <person name="Zhong H."/>
            <person name="Yano M."/>
            <person name="Yuan Q."/>
            <person name="Ouyang S."/>
            <person name="Liu J."/>
            <person name="Jones K.M."/>
            <person name="Gansberger K."/>
            <person name="Moffat K."/>
            <person name="Hill J."/>
            <person name="Bera J."/>
            <person name="Fadrosh D."/>
            <person name="Jin S."/>
            <person name="Johri S."/>
            <person name="Kim M."/>
            <person name="Overton L."/>
            <person name="Reardon M."/>
            <person name="Tsitrin T."/>
            <person name="Vuong H."/>
            <person name="Weaver B."/>
            <person name="Ciecko A."/>
            <person name="Tallon L."/>
            <person name="Jackson J."/>
            <person name="Pai G."/>
            <person name="Aken S.V."/>
            <person name="Utterback T."/>
            <person name="Reidmuller S."/>
            <person name="Feldblyum T."/>
            <person name="Hsiao J."/>
            <person name="Zismann V."/>
            <person name="Iobst S."/>
            <person name="de Vazeille A.R."/>
            <person name="Buell C.R."/>
            <person name="Ying K."/>
            <person name="Li Y."/>
            <person name="Lu T."/>
            <person name="Huang Y."/>
            <person name="Zhao Q."/>
            <person name="Feng Q."/>
            <person name="Zhang L."/>
            <person name="Zhu J."/>
            <person name="Weng Q."/>
            <person name="Mu J."/>
            <person name="Lu Y."/>
            <person name="Fan D."/>
            <person name="Liu Y."/>
            <person name="Guan J."/>
            <person name="Zhang Y."/>
            <person name="Yu S."/>
            <person name="Liu X."/>
            <person name="Zhang Y."/>
            <person name="Hong G."/>
            <person name="Han B."/>
            <person name="Choisne N."/>
            <person name="Demange N."/>
            <person name="Orjeda G."/>
            <person name="Samain S."/>
            <person name="Cattolico L."/>
            <person name="Pelletier E."/>
            <person name="Couloux A."/>
            <person name="Segurens B."/>
            <person name="Wincker P."/>
            <person name="D'Hont A."/>
            <person name="Scarpelli C."/>
            <person name="Weissenbach J."/>
            <person name="Salanoubat M."/>
            <person name="Quetier F."/>
            <person name="Yu Y."/>
            <person name="Kim H.R."/>
            <person name="Rambo T."/>
            <person name="Currie J."/>
            <person name="Collura K."/>
            <person name="Luo M."/>
            <person name="Yang T."/>
            <person name="Ammiraju J.S.S."/>
            <person name="Engler F."/>
            <person name="Soderlund C."/>
            <person name="Wing R.A."/>
            <person name="Palmer L.E."/>
            <person name="de la Bastide M."/>
            <person name="Spiegel L."/>
            <person name="Nascimento L."/>
            <person name="Zutavern T."/>
            <person name="O'Shaughnessy A."/>
            <person name="Dike S."/>
            <person name="Dedhia N."/>
            <person name="Preston R."/>
            <person name="Balija V."/>
            <person name="McCombie W.R."/>
            <person name="Chow T."/>
            <person name="Chen H."/>
            <person name="Chung M."/>
            <person name="Chen C."/>
            <person name="Shaw J."/>
            <person name="Wu H."/>
            <person name="Hsiao K."/>
            <person name="Chao Y."/>
            <person name="Chu M."/>
            <person name="Cheng C."/>
            <person name="Hour A."/>
            <person name="Lee P."/>
            <person name="Lin S."/>
            <person name="Lin Y."/>
            <person name="Liou J."/>
            <person name="Liu S."/>
            <person name="Hsing Y."/>
            <person name="Raghuvanshi S."/>
            <person name="Mohanty A."/>
            <person name="Bharti A.K."/>
            <person name="Gaur A."/>
            <person name="Gupta V."/>
            <person name="Kumar D."/>
            <person name="Ravi V."/>
            <person name="Vij S."/>
            <person name="Kapur A."/>
            <person name="Khurana P."/>
            <person name="Khurana P."/>
            <person name="Khurana J.P."/>
            <person name="Tyagi A.K."/>
            <person name="Gaikwad K."/>
            <person name="Singh A."/>
            <person name="Dalal V."/>
            <person name="Srivastava S."/>
            <person name="Dixit A."/>
            <person name="Pal A.K."/>
            <person name="Ghazi I.A."/>
            <person name="Yadav M."/>
            <person name="Pandit A."/>
            <person name="Bhargava A."/>
            <person name="Sureshbabu K."/>
            <person name="Batra K."/>
            <person name="Sharma T.R."/>
            <person name="Mohapatra T."/>
            <person name="Singh N.K."/>
            <person name="Messing J."/>
            <person name="Nelson A.B."/>
            <person name="Fuks G."/>
            <person name="Kavchok S."/>
            <person name="Keizer G."/>
            <person name="Linton E."/>
            <person name="Llaca V."/>
            <person name="Song R."/>
            <person name="Tanyolac B."/>
            <person name="Young S."/>
            <person name="Ho-Il K."/>
            <person name="Hahn J.H."/>
            <person name="Sangsakoo G."/>
            <person name="Vanavichit A."/>
            <person name="de Mattos Luiz.A.T."/>
            <person name="Zimmer P.D."/>
            <person name="Malone G."/>
            <person name="Dellagostin O."/>
            <person name="de Oliveira A.C."/>
            <person name="Bevan M."/>
            <person name="Bancroft I."/>
            <person name="Minx P."/>
            <person name="Cordum H."/>
            <person name="Wilson R."/>
            <person name="Cheng Z."/>
            <person name="Jin W."/>
            <person name="Jiang J."/>
            <person name="Leong S.A."/>
            <person name="Iwama H."/>
            <person name="Gojobori T."/>
            <person name="Itoh T."/>
            <person name="Niimura Y."/>
            <person name="Fujii Y."/>
            <person name="Habara T."/>
            <person name="Sakai H."/>
            <person name="Sato Y."/>
            <person name="Wilson G."/>
            <person name="Kumar K."/>
            <person name="McCouch S."/>
            <person name="Juretic N."/>
            <person name="Hoen D."/>
            <person name="Wright S."/>
            <person name="Bruskiewich R."/>
            <person name="Bureau T."/>
            <person name="Miyao A."/>
            <person name="Hirochika H."/>
            <person name="Nishikawa T."/>
            <person name="Kadowaki K."/>
            <person name="Sugiura M."/>
            <person name="Burr B."/>
            <person name="Sasaki T."/>
        </authorList>
    </citation>
    <scope>NUCLEOTIDE SEQUENCE [LARGE SCALE GENOMIC DNA]</scope>
    <source>
        <strain evidence="3">cv. Nipponbare</strain>
    </source>
</reference>
<feature type="compositionally biased region" description="Acidic residues" evidence="1">
    <location>
        <begin position="92"/>
        <end position="102"/>
    </location>
</feature>
<evidence type="ECO:0000256" key="1">
    <source>
        <dbReference type="SAM" id="MobiDB-lite"/>
    </source>
</evidence>
<sequence>MDHYPGVGHGESLALCATTKDYRSSGTSYAQSNSGNICPHELHYIIDGHCCAEREAGIIDEEADVRVGVDGVEEEELADDCVGEEVLYLVAEEDDALPEEEAHDVTPGSGSGRVGRLSSDAGLPQRSRGGGSRARGVETGEPEGARWRDNAQASLLRGAESGRRHRHRRRRGEGGSGTRTRSRH</sequence>
<dbReference type="InParanoid" id="A0A0P0XY06"/>
<dbReference type="Gramene" id="Os10t0580750-00">
    <property type="protein sequence ID" value="Os10t0580750-00"/>
    <property type="gene ID" value="Os10g0580750"/>
</dbReference>
<reference evidence="2 3" key="3">
    <citation type="journal article" date="2013" name="Rice">
        <title>Improvement of the Oryza sativa Nipponbare reference genome using next generation sequence and optical map data.</title>
        <authorList>
            <person name="Kawahara Y."/>
            <person name="de la Bastide M."/>
            <person name="Hamilton J.P."/>
            <person name="Kanamori H."/>
            <person name="McCombie W.R."/>
            <person name="Ouyang S."/>
            <person name="Schwartz D.C."/>
            <person name="Tanaka T."/>
            <person name="Wu J."/>
            <person name="Zhou S."/>
            <person name="Childs K.L."/>
            <person name="Davidson R.M."/>
            <person name="Lin H."/>
            <person name="Quesada-Ocampo L."/>
            <person name="Vaillancourt B."/>
            <person name="Sakai H."/>
            <person name="Lee S.S."/>
            <person name="Kim J."/>
            <person name="Numa H."/>
            <person name="Itoh T."/>
            <person name="Buell C.R."/>
            <person name="Matsumoto T."/>
        </authorList>
    </citation>
    <scope>NUCLEOTIDE SEQUENCE [LARGE SCALE GENOMIC DNA]</scope>
    <source>
        <strain evidence="3">cv. Nipponbare</strain>
    </source>
</reference>